<feature type="region of interest" description="Disordered" evidence="1">
    <location>
        <begin position="313"/>
        <end position="380"/>
    </location>
</feature>
<name>A0A9N7RSK1_STRHE</name>
<feature type="region of interest" description="Disordered" evidence="1">
    <location>
        <begin position="1"/>
        <end position="42"/>
    </location>
</feature>
<evidence type="ECO:0000256" key="1">
    <source>
        <dbReference type="SAM" id="MobiDB-lite"/>
    </source>
</evidence>
<dbReference type="Proteomes" id="UP001153555">
    <property type="component" value="Unassembled WGS sequence"/>
</dbReference>
<reference evidence="2" key="1">
    <citation type="submission" date="2019-12" db="EMBL/GenBank/DDBJ databases">
        <authorList>
            <person name="Scholes J."/>
        </authorList>
    </citation>
    <scope>NUCLEOTIDE SEQUENCE</scope>
</reference>
<feature type="compositionally biased region" description="Polar residues" evidence="1">
    <location>
        <begin position="359"/>
        <end position="372"/>
    </location>
</feature>
<evidence type="ECO:0000313" key="3">
    <source>
        <dbReference type="Proteomes" id="UP001153555"/>
    </source>
</evidence>
<sequence length="380" mass="40139">FKKALRSTFSQPDPSHLPRPESPQVLRSAAGSPSHVAATPFIPSDTVAPDGQDLDNQHWVQFGSLPVRPLSPPSEFAALDTRSSTPLLPSAQTRNSHLPFLPLTHILPSAQKDHNIGPNHTQGPILELCPTQSPNEPYGSPSMAHFQSSPNSPTHSSVPLNSPSSTTPHYKPNSDHTVPSFLHQKDRRASIYFSSVNTSDTLPPAGDLPSSSGTSVSISQVGGPHIPPASSLAGPVPEIPAVNSTETFRSGQTTAANALIGLGHLTSSFTGYGVPSLSMGGILGRGPTSAIISPPEETTFVNFMDFSERLTRNSVGQGPHTAIPPPQAVNQSSRPSEARSFRDAVTGSSTAKPGHQKLSLESFQDTQSGTVTRSEEGRFK</sequence>
<evidence type="ECO:0000313" key="2">
    <source>
        <dbReference type="EMBL" id="CAA0842866.1"/>
    </source>
</evidence>
<dbReference type="AlphaFoldDB" id="A0A9N7RSK1"/>
<keyword evidence="3" id="KW-1185">Reference proteome</keyword>
<organism evidence="2 3">
    <name type="scientific">Striga hermonthica</name>
    <name type="common">Purple witchweed</name>
    <name type="synonym">Buchnera hermonthica</name>
    <dbReference type="NCBI Taxonomy" id="68872"/>
    <lineage>
        <taxon>Eukaryota</taxon>
        <taxon>Viridiplantae</taxon>
        <taxon>Streptophyta</taxon>
        <taxon>Embryophyta</taxon>
        <taxon>Tracheophyta</taxon>
        <taxon>Spermatophyta</taxon>
        <taxon>Magnoliopsida</taxon>
        <taxon>eudicotyledons</taxon>
        <taxon>Gunneridae</taxon>
        <taxon>Pentapetalae</taxon>
        <taxon>asterids</taxon>
        <taxon>lamiids</taxon>
        <taxon>Lamiales</taxon>
        <taxon>Orobanchaceae</taxon>
        <taxon>Buchnereae</taxon>
        <taxon>Striga</taxon>
    </lineage>
</organism>
<feature type="region of interest" description="Disordered" evidence="1">
    <location>
        <begin position="111"/>
        <end position="179"/>
    </location>
</feature>
<feature type="region of interest" description="Disordered" evidence="1">
    <location>
        <begin position="196"/>
        <end position="238"/>
    </location>
</feature>
<protein>
    <submittedName>
        <fullName evidence="2">Uncharacterized protein</fullName>
    </submittedName>
</protein>
<dbReference type="EMBL" id="CACSLK010034598">
    <property type="protein sequence ID" value="CAA0842866.1"/>
    <property type="molecule type" value="Genomic_DNA"/>
</dbReference>
<feature type="compositionally biased region" description="Low complexity" evidence="1">
    <location>
        <begin position="210"/>
        <end position="223"/>
    </location>
</feature>
<accession>A0A9N7RSK1</accession>
<proteinExistence type="predicted"/>
<comment type="caution">
    <text evidence="2">The sequence shown here is derived from an EMBL/GenBank/DDBJ whole genome shotgun (WGS) entry which is preliminary data.</text>
</comment>
<gene>
    <name evidence="2" type="ORF">SHERM_08721</name>
</gene>
<feature type="non-terminal residue" evidence="2">
    <location>
        <position position="1"/>
    </location>
</feature>
<feature type="compositionally biased region" description="Polar residues" evidence="1">
    <location>
        <begin position="145"/>
        <end position="168"/>
    </location>
</feature>
<feature type="non-terminal residue" evidence="2">
    <location>
        <position position="380"/>
    </location>
</feature>